<evidence type="ECO:0000256" key="3">
    <source>
        <dbReference type="PROSITE-ProRule" id="PRU00339"/>
    </source>
</evidence>
<evidence type="ECO:0000313" key="6">
    <source>
        <dbReference type="EMBL" id="MTF39166.1"/>
    </source>
</evidence>
<keyword evidence="5" id="KW-1133">Transmembrane helix</keyword>
<evidence type="ECO:0000256" key="1">
    <source>
        <dbReference type="ARBA" id="ARBA00022737"/>
    </source>
</evidence>
<gene>
    <name evidence="6" type="ORF">GGC33_09520</name>
</gene>
<protein>
    <submittedName>
        <fullName evidence="6">Tetratricopeptide repeat protein</fullName>
    </submittedName>
</protein>
<dbReference type="InterPro" id="IPR011990">
    <property type="entry name" value="TPR-like_helical_dom_sf"/>
</dbReference>
<dbReference type="Proteomes" id="UP000437131">
    <property type="component" value="Unassembled WGS sequence"/>
</dbReference>
<proteinExistence type="predicted"/>
<keyword evidence="5" id="KW-0812">Transmembrane</keyword>
<name>A0A844GYX0_9CHRO</name>
<accession>A0A844GYX0</accession>
<feature type="compositionally biased region" description="Polar residues" evidence="4">
    <location>
        <begin position="258"/>
        <end position="271"/>
    </location>
</feature>
<dbReference type="SMART" id="SM00028">
    <property type="entry name" value="TPR"/>
    <property type="match status" value="1"/>
</dbReference>
<sequence length="277" mass="32565">MMVQPMEDYNFLNNRNQAIENYIQRVTELTQLKQTIPTNEELLKIASELGISDGEIAIAQKQSQAHFLRAQGYYSLNHWEDAIAELEEALAFNPSHLPMLHLLIKAYIGRWKDKHNRQDEIQARLRIKQCLEIQPDDQESLKLLAKLDQSIRNYQYRFWSLGAITVLFCGSIIGFFISDNLSLNLFNKNDQILQNLQQELNLEIDTLRKEQTLLYNESLEQLRNQQRINNDLENRIIELQNQIKNLEQKNQELLNKINQNQSSENPFNQIPESEINE</sequence>
<keyword evidence="5" id="KW-0472">Membrane</keyword>
<dbReference type="InterPro" id="IPR019734">
    <property type="entry name" value="TPR_rpt"/>
</dbReference>
<dbReference type="SUPFAM" id="SSF48452">
    <property type="entry name" value="TPR-like"/>
    <property type="match status" value="1"/>
</dbReference>
<evidence type="ECO:0000256" key="5">
    <source>
        <dbReference type="SAM" id="Phobius"/>
    </source>
</evidence>
<organism evidence="6 7">
    <name type="scientific">Cyanobacterium aponinum 0216</name>
    <dbReference type="NCBI Taxonomy" id="2676140"/>
    <lineage>
        <taxon>Bacteria</taxon>
        <taxon>Bacillati</taxon>
        <taxon>Cyanobacteriota</taxon>
        <taxon>Cyanophyceae</taxon>
        <taxon>Oscillatoriophycideae</taxon>
        <taxon>Chroococcales</taxon>
        <taxon>Geminocystaceae</taxon>
        <taxon>Cyanobacterium</taxon>
    </lineage>
</organism>
<comment type="caution">
    <text evidence="6">The sequence shown here is derived from an EMBL/GenBank/DDBJ whole genome shotgun (WGS) entry which is preliminary data.</text>
</comment>
<dbReference type="InterPro" id="IPR013105">
    <property type="entry name" value="TPR_2"/>
</dbReference>
<dbReference type="Gene3D" id="1.25.40.10">
    <property type="entry name" value="Tetratricopeptide repeat domain"/>
    <property type="match status" value="1"/>
</dbReference>
<dbReference type="Pfam" id="PF07719">
    <property type="entry name" value="TPR_2"/>
    <property type="match status" value="1"/>
</dbReference>
<evidence type="ECO:0000256" key="4">
    <source>
        <dbReference type="SAM" id="MobiDB-lite"/>
    </source>
</evidence>
<evidence type="ECO:0000313" key="7">
    <source>
        <dbReference type="Proteomes" id="UP000437131"/>
    </source>
</evidence>
<dbReference type="PROSITE" id="PS50005">
    <property type="entry name" value="TPR"/>
    <property type="match status" value="1"/>
</dbReference>
<feature type="region of interest" description="Disordered" evidence="4">
    <location>
        <begin position="258"/>
        <end position="277"/>
    </location>
</feature>
<reference evidence="6 7" key="1">
    <citation type="submission" date="2019-11" db="EMBL/GenBank/DDBJ databases">
        <title>Isolation of a new High Light Tolerant Cyanobacteria.</title>
        <authorList>
            <person name="Dobson Z."/>
            <person name="Vaughn N."/>
            <person name="Vaughn M."/>
            <person name="Fromme P."/>
            <person name="Mazor Y."/>
        </authorList>
    </citation>
    <scope>NUCLEOTIDE SEQUENCE [LARGE SCALE GENOMIC DNA]</scope>
    <source>
        <strain evidence="6 7">0216</strain>
    </source>
</reference>
<dbReference type="RefSeq" id="WP_155083885.1">
    <property type="nucleotide sequence ID" value="NZ_WMIA01000010.1"/>
</dbReference>
<keyword evidence="2 3" id="KW-0802">TPR repeat</keyword>
<evidence type="ECO:0000256" key="2">
    <source>
        <dbReference type="ARBA" id="ARBA00022803"/>
    </source>
</evidence>
<keyword evidence="1" id="KW-0677">Repeat</keyword>
<feature type="repeat" description="TPR" evidence="3">
    <location>
        <begin position="63"/>
        <end position="96"/>
    </location>
</feature>
<dbReference type="AlphaFoldDB" id="A0A844GYX0"/>
<feature type="transmembrane region" description="Helical" evidence="5">
    <location>
        <begin position="156"/>
        <end position="177"/>
    </location>
</feature>
<dbReference type="EMBL" id="WMIA01000010">
    <property type="protein sequence ID" value="MTF39166.1"/>
    <property type="molecule type" value="Genomic_DNA"/>
</dbReference>